<dbReference type="PANTHER" id="PTHR16525:SF0">
    <property type="entry name" value="PROTEIN C12ORF4"/>
    <property type="match status" value="1"/>
</dbReference>
<dbReference type="Proteomes" id="UP000053766">
    <property type="component" value="Unassembled WGS sequence"/>
</dbReference>
<organism evidence="1 2">
    <name type="scientific">Dictyocaulus viviparus</name>
    <name type="common">Bovine lungworm</name>
    <dbReference type="NCBI Taxonomy" id="29172"/>
    <lineage>
        <taxon>Eukaryota</taxon>
        <taxon>Metazoa</taxon>
        <taxon>Ecdysozoa</taxon>
        <taxon>Nematoda</taxon>
        <taxon>Chromadorea</taxon>
        <taxon>Rhabditida</taxon>
        <taxon>Rhabditina</taxon>
        <taxon>Rhabditomorpha</taxon>
        <taxon>Strongyloidea</taxon>
        <taxon>Metastrongylidae</taxon>
        <taxon>Dictyocaulus</taxon>
    </lineage>
</organism>
<name>A0A0D8X981_DICVI</name>
<dbReference type="EMBL" id="KN716890">
    <property type="protein sequence ID" value="KJH41155.1"/>
    <property type="molecule type" value="Genomic_DNA"/>
</dbReference>
<dbReference type="PANTHER" id="PTHR16525">
    <property type="entry name" value="PROTEIN C12ORF4"/>
    <property type="match status" value="1"/>
</dbReference>
<accession>A0A0D8X981</accession>
<dbReference type="STRING" id="29172.A0A0D8X981"/>
<reference evidence="1 2" key="1">
    <citation type="submission" date="2013-11" db="EMBL/GenBank/DDBJ databases">
        <title>Draft genome of the bovine lungworm Dictyocaulus viviparus.</title>
        <authorList>
            <person name="Mitreva M."/>
        </authorList>
    </citation>
    <scope>NUCLEOTIDE SEQUENCE [LARGE SCALE GENOMIC DNA]</scope>
    <source>
        <strain evidence="1 2">HannoverDv2000</strain>
    </source>
</reference>
<gene>
    <name evidence="1" type="ORF">DICVIV_12872</name>
</gene>
<protein>
    <submittedName>
        <fullName evidence="1">Uncharacterized protein</fullName>
    </submittedName>
</protein>
<evidence type="ECO:0000313" key="1">
    <source>
        <dbReference type="EMBL" id="KJH41155.1"/>
    </source>
</evidence>
<dbReference type="GO" id="GO:0005737">
    <property type="term" value="C:cytoplasm"/>
    <property type="evidence" value="ECO:0007669"/>
    <property type="project" value="TreeGrafter"/>
</dbReference>
<keyword evidence="2" id="KW-1185">Reference proteome</keyword>
<dbReference type="InterPro" id="IPR019311">
    <property type="entry name" value="Fy-3"/>
</dbReference>
<dbReference type="Pfam" id="PF10154">
    <property type="entry name" value="Fy-3"/>
    <property type="match status" value="1"/>
</dbReference>
<dbReference type="AlphaFoldDB" id="A0A0D8X981"/>
<evidence type="ECO:0000313" key="2">
    <source>
        <dbReference type="Proteomes" id="UP000053766"/>
    </source>
</evidence>
<reference evidence="2" key="2">
    <citation type="journal article" date="2016" name="Sci. Rep.">
        <title>Dictyocaulus viviparus genome, variome and transcriptome elucidate lungworm biology and support future intervention.</title>
        <authorList>
            <person name="McNulty S.N."/>
            <person name="Strube C."/>
            <person name="Rosa B.A."/>
            <person name="Martin J.C."/>
            <person name="Tyagi R."/>
            <person name="Choi Y.J."/>
            <person name="Wang Q."/>
            <person name="Hallsworth Pepin K."/>
            <person name="Zhang X."/>
            <person name="Ozersky P."/>
            <person name="Wilson R.K."/>
            <person name="Sternberg P.W."/>
            <person name="Gasser R.B."/>
            <person name="Mitreva M."/>
        </authorList>
    </citation>
    <scope>NUCLEOTIDE SEQUENCE [LARGE SCALE GENOMIC DNA]</scope>
    <source>
        <strain evidence="2">HannoverDv2000</strain>
    </source>
</reference>
<proteinExistence type="predicted"/>
<dbReference type="OrthoDB" id="415359at2759"/>
<sequence length="180" mass="19830">MSLFADHVYQTGRSGENFTYFMVTDTAIKARHWREESASTHSNLSGGNNLYIKTGQDITLEPGDVYCTRHSNLKDVHLVFHLVKDDSLTSTDISSRSNMTMAWCMRRAEMVFKCVKGYLMEVCGVCGGSAVGGGVTNVPHYNINLVLPSGLADEVYQQISAMVPSIFHLVPSVSVAVQEM</sequence>